<dbReference type="EC" id="3.1.1.4" evidence="7"/>
<evidence type="ECO:0000256" key="12">
    <source>
        <dbReference type="ARBA" id="ARBA00022801"/>
    </source>
</evidence>
<comment type="caution">
    <text evidence="22">The sequence shown here is derived from an EMBL/GenBank/DDBJ whole genome shotgun (WGS) entry which is preliminary data.</text>
</comment>
<dbReference type="Proteomes" id="UP000290092">
    <property type="component" value="Unassembled WGS sequence"/>
</dbReference>
<organism evidence="22 23">
    <name type="scientific">Malaciobacter mytili LMG 24559</name>
    <dbReference type="NCBI Taxonomy" id="1032238"/>
    <lineage>
        <taxon>Bacteria</taxon>
        <taxon>Pseudomonadati</taxon>
        <taxon>Campylobacterota</taxon>
        <taxon>Epsilonproteobacteria</taxon>
        <taxon>Campylobacterales</taxon>
        <taxon>Arcobacteraceae</taxon>
        <taxon>Malaciobacter</taxon>
    </lineage>
</organism>
<evidence type="ECO:0000256" key="20">
    <source>
        <dbReference type="PIRSR" id="PIRSR603187-2"/>
    </source>
</evidence>
<gene>
    <name evidence="22" type="ORF">CP985_12345</name>
</gene>
<evidence type="ECO:0000256" key="3">
    <source>
        <dbReference type="ARBA" id="ARBA00004571"/>
    </source>
</evidence>
<comment type="cofactor">
    <cofactor evidence="20">
        <name>Ca(2+)</name>
        <dbReference type="ChEBI" id="CHEBI:29108"/>
    </cofactor>
    <text evidence="20">Binds 1 Ca(2+) ion per monomer.</text>
</comment>
<comment type="catalytic activity">
    <reaction evidence="1">
        <text>a 1,2-diacyl-sn-glycero-3-phosphocholine + H2O = a 2-acyl-sn-glycero-3-phosphocholine + a fatty acid + H(+)</text>
        <dbReference type="Rhea" id="RHEA:18689"/>
        <dbReference type="ChEBI" id="CHEBI:15377"/>
        <dbReference type="ChEBI" id="CHEBI:15378"/>
        <dbReference type="ChEBI" id="CHEBI:28868"/>
        <dbReference type="ChEBI" id="CHEBI:57643"/>
        <dbReference type="ChEBI" id="CHEBI:57875"/>
        <dbReference type="EC" id="3.1.1.32"/>
    </reaction>
</comment>
<keyword evidence="12" id="KW-0378">Hydrolase</keyword>
<evidence type="ECO:0000256" key="16">
    <source>
        <dbReference type="ARBA" id="ARBA00023136"/>
    </source>
</evidence>
<comment type="subunit">
    <text evidence="5">Homodimer; dimerization is reversible, and the dimeric form is the active one.</text>
</comment>
<comment type="similarity">
    <text evidence="4">Belongs to the phospholipase A1 family.</text>
</comment>
<dbReference type="GO" id="GO:0004623">
    <property type="term" value="F:phospholipase A2 activity"/>
    <property type="evidence" value="ECO:0007669"/>
    <property type="project" value="UniProtKB-EC"/>
</dbReference>
<keyword evidence="11 21" id="KW-0732">Signal</keyword>
<comment type="subcellular location">
    <subcellularLocation>
        <location evidence="3">Cell outer membrane</location>
        <topology evidence="3">Multi-pass membrane protein</topology>
    </subcellularLocation>
</comment>
<evidence type="ECO:0000256" key="10">
    <source>
        <dbReference type="ARBA" id="ARBA00022723"/>
    </source>
</evidence>
<dbReference type="InterPro" id="IPR003187">
    <property type="entry name" value="PLipase_A1"/>
</dbReference>
<dbReference type="RefSeq" id="WP_114842293.1">
    <property type="nucleotide sequence ID" value="NZ_CP031219.1"/>
</dbReference>
<dbReference type="EMBL" id="NXID01000053">
    <property type="protein sequence ID" value="RXK14749.1"/>
    <property type="molecule type" value="Genomic_DNA"/>
</dbReference>
<evidence type="ECO:0000256" key="5">
    <source>
        <dbReference type="ARBA" id="ARBA00011702"/>
    </source>
</evidence>
<dbReference type="InterPro" id="IPR036541">
    <property type="entry name" value="PLipase_A1_sf"/>
</dbReference>
<evidence type="ECO:0000256" key="19">
    <source>
        <dbReference type="PIRSR" id="PIRSR603187-1"/>
    </source>
</evidence>
<proteinExistence type="inferred from homology"/>
<evidence type="ECO:0000256" key="6">
    <source>
        <dbReference type="ARBA" id="ARBA00013179"/>
    </source>
</evidence>
<feature type="chain" id="PRO_5043757595" description="Phosphatidylcholine 1-acylhydrolase" evidence="21">
    <location>
        <begin position="20"/>
        <end position="344"/>
    </location>
</feature>
<evidence type="ECO:0000256" key="13">
    <source>
        <dbReference type="ARBA" id="ARBA00022837"/>
    </source>
</evidence>
<keyword evidence="13 20" id="KW-0106">Calcium</keyword>
<evidence type="ECO:0000256" key="4">
    <source>
        <dbReference type="ARBA" id="ARBA00010525"/>
    </source>
</evidence>
<evidence type="ECO:0000256" key="11">
    <source>
        <dbReference type="ARBA" id="ARBA00022729"/>
    </source>
</evidence>
<evidence type="ECO:0000256" key="1">
    <source>
        <dbReference type="ARBA" id="ARBA00000111"/>
    </source>
</evidence>
<keyword evidence="23" id="KW-1185">Reference proteome</keyword>
<dbReference type="PANTHER" id="PTHR40457">
    <property type="entry name" value="PHOSPHOLIPASE A1"/>
    <property type="match status" value="1"/>
</dbReference>
<feature type="binding site" description="in dimeric form" evidence="20">
    <location>
        <position position="253"/>
    </location>
    <ligand>
        <name>Ca(2+)</name>
        <dbReference type="ChEBI" id="CHEBI:29108"/>
        <label>1</label>
    </ligand>
</feature>
<evidence type="ECO:0000256" key="14">
    <source>
        <dbReference type="ARBA" id="ARBA00022963"/>
    </source>
</evidence>
<dbReference type="GO" id="GO:0016042">
    <property type="term" value="P:lipid catabolic process"/>
    <property type="evidence" value="ECO:0007669"/>
    <property type="project" value="UniProtKB-KW"/>
</dbReference>
<keyword evidence="17" id="KW-0998">Cell outer membrane</keyword>
<feature type="active site" description="Nucleophile" evidence="19">
    <location>
        <position position="210"/>
    </location>
</feature>
<evidence type="ECO:0000256" key="7">
    <source>
        <dbReference type="ARBA" id="ARBA00013278"/>
    </source>
</evidence>
<evidence type="ECO:0000256" key="17">
    <source>
        <dbReference type="ARBA" id="ARBA00023237"/>
    </source>
</evidence>
<keyword evidence="8" id="KW-1134">Transmembrane beta strand</keyword>
<evidence type="ECO:0000256" key="8">
    <source>
        <dbReference type="ARBA" id="ARBA00022452"/>
    </source>
</evidence>
<dbReference type="GO" id="GO:0008970">
    <property type="term" value="F:phospholipase A1 activity"/>
    <property type="evidence" value="ECO:0007669"/>
    <property type="project" value="UniProtKB-EC"/>
</dbReference>
<dbReference type="AlphaFoldDB" id="A0AAX2AF65"/>
<sequence>MKRYKQALIILFFSTSLFANNINSLYEQALEYEKNQQYKEAMEIYKKIANLNKPQKKIEESISFKQTKKDSNTKKDFTSLKSKFFNKYLDKIEDKETSNTLEQVIIRDFGLYPYKTTYLLPVTYDTKEKDNRSQYETKFQLSFEKPLTYNIFGLNETISFAYTQKSYWQTSRESAPFRESNYQPEFFVTIPYKNDNSSLKGYKISFLHESNGQAEEKSRSWNRVYLESYFQYSNLFLIPRIWYRIPEKTSNDDNKDIEKYLGFGDLTFFYPYKKHTFELKLRNNLRLNKDNKGAVEFNWSFPLPSFLNIANSFGYFQVFSGYGDSLIDYDKEINKIGLGIAFTR</sequence>
<feature type="active site" description="Proton acceptor" evidence="19">
    <location>
        <position position="208"/>
    </location>
</feature>
<dbReference type="PRINTS" id="PR01486">
    <property type="entry name" value="PHPHLIPASEA1"/>
</dbReference>
<protein>
    <recommendedName>
        <fullName evidence="18">Phosphatidylcholine 1-acylhydrolase</fullName>
        <ecNumber evidence="6">3.1.1.32</ecNumber>
        <ecNumber evidence="7">3.1.1.4</ecNumber>
    </recommendedName>
</protein>
<evidence type="ECO:0000313" key="22">
    <source>
        <dbReference type="EMBL" id="RXK14749.1"/>
    </source>
</evidence>
<dbReference type="GO" id="GO:0046872">
    <property type="term" value="F:metal ion binding"/>
    <property type="evidence" value="ECO:0007669"/>
    <property type="project" value="UniProtKB-KW"/>
</dbReference>
<comment type="catalytic activity">
    <reaction evidence="2">
        <text>a 1,2-diacyl-sn-glycero-3-phosphocholine + H2O = a 1-acyl-sn-glycero-3-phosphocholine + a fatty acid + H(+)</text>
        <dbReference type="Rhea" id="RHEA:15801"/>
        <dbReference type="ChEBI" id="CHEBI:15377"/>
        <dbReference type="ChEBI" id="CHEBI:15378"/>
        <dbReference type="ChEBI" id="CHEBI:28868"/>
        <dbReference type="ChEBI" id="CHEBI:57643"/>
        <dbReference type="ChEBI" id="CHEBI:58168"/>
        <dbReference type="EC" id="3.1.1.4"/>
    </reaction>
</comment>
<dbReference type="Gene3D" id="2.40.230.10">
    <property type="entry name" value="Phospholipase A1"/>
    <property type="match status" value="1"/>
</dbReference>
<dbReference type="Pfam" id="PF02253">
    <property type="entry name" value="PLA1"/>
    <property type="match status" value="1"/>
</dbReference>
<dbReference type="EC" id="3.1.1.32" evidence="6"/>
<evidence type="ECO:0000256" key="9">
    <source>
        <dbReference type="ARBA" id="ARBA00022692"/>
    </source>
</evidence>
<accession>A0AAX2AF65</accession>
<feature type="signal peptide" evidence="21">
    <location>
        <begin position="1"/>
        <end position="19"/>
    </location>
</feature>
<keyword evidence="14" id="KW-0442">Lipid degradation</keyword>
<evidence type="ECO:0000256" key="2">
    <source>
        <dbReference type="ARBA" id="ARBA00001604"/>
    </source>
</evidence>
<dbReference type="PANTHER" id="PTHR40457:SF1">
    <property type="entry name" value="PHOSPHOLIPASE A1"/>
    <property type="match status" value="1"/>
</dbReference>
<evidence type="ECO:0000256" key="21">
    <source>
        <dbReference type="SAM" id="SignalP"/>
    </source>
</evidence>
<keyword evidence="16" id="KW-0472">Membrane</keyword>
<keyword evidence="9" id="KW-0812">Transmembrane</keyword>
<reference evidence="22 23" key="1">
    <citation type="submission" date="2017-09" db="EMBL/GenBank/DDBJ databases">
        <title>Genomics of the genus Arcobacter.</title>
        <authorList>
            <person name="Perez-Cataluna A."/>
            <person name="Figueras M.J."/>
            <person name="Salas-Masso N."/>
        </authorList>
    </citation>
    <scope>NUCLEOTIDE SEQUENCE [LARGE SCALE GENOMIC DNA]</scope>
    <source>
        <strain evidence="22 23">CECT 7386</strain>
    </source>
</reference>
<dbReference type="KEGG" id="amyt:AMYT_1882"/>
<feature type="binding site" description="in dimeric form" evidence="20">
    <location>
        <position position="174"/>
    </location>
    <ligand>
        <name>Ca(2+)</name>
        <dbReference type="ChEBI" id="CHEBI:29108"/>
        <label>1</label>
    </ligand>
</feature>
<evidence type="ECO:0000313" key="23">
    <source>
        <dbReference type="Proteomes" id="UP000290092"/>
    </source>
</evidence>
<keyword evidence="15" id="KW-0443">Lipid metabolism</keyword>
<dbReference type="GO" id="GO:0009279">
    <property type="term" value="C:cell outer membrane"/>
    <property type="evidence" value="ECO:0007669"/>
    <property type="project" value="UniProtKB-SubCell"/>
</dbReference>
<evidence type="ECO:0000256" key="15">
    <source>
        <dbReference type="ARBA" id="ARBA00023098"/>
    </source>
</evidence>
<feature type="binding site" description="in dimeric form" evidence="20">
    <location>
        <position position="218"/>
    </location>
    <ligand>
        <name>Ca(2+)</name>
        <dbReference type="ChEBI" id="CHEBI:29108"/>
        <label>1</label>
    </ligand>
</feature>
<name>A0AAX2AF65_9BACT</name>
<dbReference type="SUPFAM" id="SSF56931">
    <property type="entry name" value="Outer membrane phospholipase A (OMPLA)"/>
    <property type="match status" value="1"/>
</dbReference>
<keyword evidence="10 20" id="KW-0479">Metal-binding</keyword>
<evidence type="ECO:0000256" key="18">
    <source>
        <dbReference type="ARBA" id="ARBA00032375"/>
    </source>
</evidence>